<evidence type="ECO:0000313" key="9">
    <source>
        <dbReference type="Proteomes" id="UP000643405"/>
    </source>
</evidence>
<keyword evidence="2" id="KW-0328">Glycosyltransferase</keyword>
<feature type="transmembrane region" description="Helical" evidence="7">
    <location>
        <begin position="606"/>
        <end position="629"/>
    </location>
</feature>
<dbReference type="InterPro" id="IPR037257">
    <property type="entry name" value="T2SS_E_N_sf"/>
</dbReference>
<keyword evidence="6 7" id="KW-0472">Membrane</keyword>
<evidence type="ECO:0000256" key="5">
    <source>
        <dbReference type="ARBA" id="ARBA00022989"/>
    </source>
</evidence>
<feature type="transmembrane region" description="Helical" evidence="7">
    <location>
        <begin position="526"/>
        <end position="554"/>
    </location>
</feature>
<feature type="transmembrane region" description="Helical" evidence="7">
    <location>
        <begin position="233"/>
        <end position="256"/>
    </location>
</feature>
<evidence type="ECO:0000256" key="3">
    <source>
        <dbReference type="ARBA" id="ARBA00022679"/>
    </source>
</evidence>
<dbReference type="InterPro" id="IPR050321">
    <property type="entry name" value="Glycosyltr_2/OpgH_subfam"/>
</dbReference>
<comment type="subcellular location">
    <subcellularLocation>
        <location evidence="1">Membrane</location>
        <topology evidence="1">Multi-pass membrane protein</topology>
    </subcellularLocation>
</comment>
<gene>
    <name evidence="8" type="ORF">ICI42_01130</name>
</gene>
<dbReference type="SUPFAM" id="SSF160246">
    <property type="entry name" value="EspE N-terminal domain-like"/>
    <property type="match status" value="1"/>
</dbReference>
<evidence type="ECO:0000256" key="2">
    <source>
        <dbReference type="ARBA" id="ARBA00022676"/>
    </source>
</evidence>
<dbReference type="Pfam" id="PF13641">
    <property type="entry name" value="Glyco_tranf_2_3"/>
    <property type="match status" value="1"/>
</dbReference>
<protein>
    <submittedName>
        <fullName evidence="8">Glycosyltransferase</fullName>
    </submittedName>
</protein>
<dbReference type="RefSeq" id="WP_188162704.1">
    <property type="nucleotide sequence ID" value="NZ_JACVVX010000001.1"/>
</dbReference>
<evidence type="ECO:0000256" key="6">
    <source>
        <dbReference type="ARBA" id="ARBA00023136"/>
    </source>
</evidence>
<dbReference type="GO" id="GO:0016020">
    <property type="term" value="C:membrane"/>
    <property type="evidence" value="ECO:0007669"/>
    <property type="project" value="UniProtKB-SubCell"/>
</dbReference>
<dbReference type="SUPFAM" id="SSF53448">
    <property type="entry name" value="Nucleotide-diphospho-sugar transferases"/>
    <property type="match status" value="1"/>
</dbReference>
<comment type="caution">
    <text evidence="8">The sequence shown here is derived from an EMBL/GenBank/DDBJ whole genome shotgun (WGS) entry which is preliminary data.</text>
</comment>
<evidence type="ECO:0000313" key="8">
    <source>
        <dbReference type="EMBL" id="MBD0413258.1"/>
    </source>
</evidence>
<feature type="transmembrane region" description="Helical" evidence="7">
    <location>
        <begin position="574"/>
        <end position="594"/>
    </location>
</feature>
<dbReference type="EMBL" id="JACVVX010000001">
    <property type="protein sequence ID" value="MBD0413258.1"/>
    <property type="molecule type" value="Genomic_DNA"/>
</dbReference>
<keyword evidence="4 7" id="KW-0812">Transmembrane</keyword>
<dbReference type="Proteomes" id="UP000643405">
    <property type="component" value="Unassembled WGS sequence"/>
</dbReference>
<name>A0A8J6PT10_9HYPH</name>
<accession>A0A8J6PT10</accession>
<keyword evidence="3" id="KW-0808">Transferase</keyword>
<proteinExistence type="predicted"/>
<dbReference type="GO" id="GO:0016757">
    <property type="term" value="F:glycosyltransferase activity"/>
    <property type="evidence" value="ECO:0007669"/>
    <property type="project" value="UniProtKB-KW"/>
</dbReference>
<dbReference type="PANTHER" id="PTHR43867:SF2">
    <property type="entry name" value="CELLULOSE SYNTHASE CATALYTIC SUBUNIT A [UDP-FORMING]"/>
    <property type="match status" value="1"/>
</dbReference>
<reference evidence="8" key="1">
    <citation type="submission" date="2020-09" db="EMBL/GenBank/DDBJ databases">
        <title>Genome seq and assembly of Tianweitania sp.</title>
        <authorList>
            <person name="Chhetri G."/>
        </authorList>
    </citation>
    <scope>NUCLEOTIDE SEQUENCE</scope>
    <source>
        <strain evidence="8">Rool2</strain>
    </source>
</reference>
<dbReference type="PANTHER" id="PTHR43867">
    <property type="entry name" value="CELLULOSE SYNTHASE CATALYTIC SUBUNIT A [UDP-FORMING]"/>
    <property type="match status" value="1"/>
</dbReference>
<dbReference type="Gene3D" id="3.90.550.10">
    <property type="entry name" value="Spore Coat Polysaccharide Biosynthesis Protein SpsA, Chain A"/>
    <property type="match status" value="1"/>
</dbReference>
<organism evidence="8 9">
    <name type="scientific">Oryzicola mucosus</name>
    <dbReference type="NCBI Taxonomy" id="2767425"/>
    <lineage>
        <taxon>Bacteria</taxon>
        <taxon>Pseudomonadati</taxon>
        <taxon>Pseudomonadota</taxon>
        <taxon>Alphaproteobacteria</taxon>
        <taxon>Hyphomicrobiales</taxon>
        <taxon>Phyllobacteriaceae</taxon>
        <taxon>Oryzicola</taxon>
    </lineage>
</organism>
<dbReference type="InterPro" id="IPR029044">
    <property type="entry name" value="Nucleotide-diphossugar_trans"/>
</dbReference>
<sequence>MEIRHADFLKHNNLSRLAAIKQLDLARQARATQAKVFRLVPESRDWQPVLDRLGLSAEQIWRIASKARFAGVSFERKLIASGLVAEADFYQAIAAELGIAFLPSIEADSLVDRFSLDTPVLRATDKKLVVRCHDAAQEVVTVVAPDRQGMLELRRQFHLAPNLRTRIRITTPSAIRQAVSAWLQNDLDRHATKGLFDRFPASSARFVLYGWQGLAVGLLIPLAPLALFLQPTIGFRVLHVITLVFFLGCIALRVGAIRHAHPPRPKRLRPVDRAGLPTYSVLVAVYREAHMIPELVAALDRLKWPRSKLDIKLVCEADDLETIAAARTLDLPPHFDIVAVPPSLPRTKPKALSYALPQARGDYIVLYDAEDHPHPCQLIEAWQAFEDDADGRLACVQAPLEISNKNSAGMVATMFGFEYAALFRGFLPWLAQNKLILPLGGTSNHFRREVLEEVGGWDPYNVTEDADLGIRLARCGYRTATITKPTLELAPIRFKVWLPQRSRWLKGWCQSWLVHMRHPVQLYRELGPASFCAAQLLLAGMVVSALAHPVLVAHVFYGGVQMALGVEAGPERPILLLLDIVSIVGGYMSFLLLGWSTLRPRERQQFWRIVVYTPAYWFMLCIAAMKAIWQLFFRPHHWEKTPHVLVGK</sequence>
<evidence type="ECO:0000256" key="1">
    <source>
        <dbReference type="ARBA" id="ARBA00004141"/>
    </source>
</evidence>
<keyword evidence="9" id="KW-1185">Reference proteome</keyword>
<dbReference type="AlphaFoldDB" id="A0A8J6PT10"/>
<evidence type="ECO:0000256" key="4">
    <source>
        <dbReference type="ARBA" id="ARBA00022692"/>
    </source>
</evidence>
<keyword evidence="5 7" id="KW-1133">Transmembrane helix</keyword>
<evidence type="ECO:0000256" key="7">
    <source>
        <dbReference type="SAM" id="Phobius"/>
    </source>
</evidence>
<feature type="transmembrane region" description="Helical" evidence="7">
    <location>
        <begin position="206"/>
        <end position="227"/>
    </location>
</feature>